<dbReference type="Pfam" id="PF15378">
    <property type="entry name" value="DUF4605"/>
    <property type="match status" value="1"/>
</dbReference>
<dbReference type="EMBL" id="JBAMIC010000002">
    <property type="protein sequence ID" value="KAK7112106.1"/>
    <property type="molecule type" value="Genomic_DNA"/>
</dbReference>
<keyword evidence="3 7" id="KW-0812">Transmembrane</keyword>
<evidence type="ECO:0000256" key="7">
    <source>
        <dbReference type="SAM" id="Phobius"/>
    </source>
</evidence>
<dbReference type="PANTHER" id="PTHR33690:SF3">
    <property type="entry name" value="UBIQUITIN-LIKE DOMAIN-CONTAINING PROTEIN"/>
    <property type="match status" value="1"/>
</dbReference>
<evidence type="ECO:0000313" key="9">
    <source>
        <dbReference type="EMBL" id="KAK7112106.1"/>
    </source>
</evidence>
<keyword evidence="4 7" id="KW-1133">Transmembrane helix</keyword>
<dbReference type="PANTHER" id="PTHR33690">
    <property type="entry name" value="DUF4605 DOMAIN-CONTAINING PROTEIN"/>
    <property type="match status" value="1"/>
</dbReference>
<evidence type="ECO:0000256" key="5">
    <source>
        <dbReference type="ARBA" id="ARBA00023136"/>
    </source>
</evidence>
<feature type="region of interest" description="Disordered" evidence="6">
    <location>
        <begin position="124"/>
        <end position="167"/>
    </location>
</feature>
<evidence type="ECO:0000256" key="6">
    <source>
        <dbReference type="SAM" id="MobiDB-lite"/>
    </source>
</evidence>
<keyword evidence="10" id="KW-1185">Reference proteome</keyword>
<feature type="domain" description="DUF4605" evidence="8">
    <location>
        <begin position="61"/>
        <end position="119"/>
    </location>
</feature>
<evidence type="ECO:0000256" key="4">
    <source>
        <dbReference type="ARBA" id="ARBA00022989"/>
    </source>
</evidence>
<evidence type="ECO:0000259" key="8">
    <source>
        <dbReference type="Pfam" id="PF15378"/>
    </source>
</evidence>
<dbReference type="InterPro" id="IPR052502">
    <property type="entry name" value="FAM241_domain"/>
</dbReference>
<comment type="subcellular location">
    <subcellularLocation>
        <location evidence="1">Membrane</location>
        <topology evidence="1">Single-pass membrane protein</topology>
    </subcellularLocation>
</comment>
<reference evidence="9 10" key="1">
    <citation type="submission" date="2024-02" db="EMBL/GenBank/DDBJ databases">
        <title>Chromosome-scale genome assembly of the rough periwinkle Littorina saxatilis.</title>
        <authorList>
            <person name="De Jode A."/>
            <person name="Faria R."/>
            <person name="Formenti G."/>
            <person name="Sims Y."/>
            <person name="Smith T.P."/>
            <person name="Tracey A."/>
            <person name="Wood J.M.D."/>
            <person name="Zagrodzka Z.B."/>
            <person name="Johannesson K."/>
            <person name="Butlin R.K."/>
            <person name="Leder E.H."/>
        </authorList>
    </citation>
    <scope>NUCLEOTIDE SEQUENCE [LARGE SCALE GENOMIC DNA]</scope>
    <source>
        <strain evidence="9">Snail1</strain>
        <tissue evidence="9">Muscle</tissue>
    </source>
</reference>
<feature type="transmembrane region" description="Helical" evidence="7">
    <location>
        <begin position="88"/>
        <end position="114"/>
    </location>
</feature>
<comment type="caution">
    <text evidence="9">The sequence shown here is derived from an EMBL/GenBank/DDBJ whole genome shotgun (WGS) entry which is preliminary data.</text>
</comment>
<evidence type="ECO:0000256" key="1">
    <source>
        <dbReference type="ARBA" id="ARBA00004167"/>
    </source>
</evidence>
<feature type="compositionally biased region" description="Gly residues" evidence="6">
    <location>
        <begin position="126"/>
        <end position="167"/>
    </location>
</feature>
<evidence type="ECO:0000313" key="10">
    <source>
        <dbReference type="Proteomes" id="UP001374579"/>
    </source>
</evidence>
<name>A0AAN9BT81_9CAEN</name>
<proteinExistence type="inferred from homology"/>
<comment type="similarity">
    <text evidence="2">Belongs to the FAM241 family.</text>
</comment>
<feature type="region of interest" description="Disordered" evidence="6">
    <location>
        <begin position="1"/>
        <end position="53"/>
    </location>
</feature>
<dbReference type="Proteomes" id="UP001374579">
    <property type="component" value="Unassembled WGS sequence"/>
</dbReference>
<evidence type="ECO:0000256" key="2">
    <source>
        <dbReference type="ARBA" id="ARBA00006165"/>
    </source>
</evidence>
<dbReference type="InterPro" id="IPR027953">
    <property type="entry name" value="DUF4605"/>
</dbReference>
<organism evidence="9 10">
    <name type="scientific">Littorina saxatilis</name>
    <dbReference type="NCBI Taxonomy" id="31220"/>
    <lineage>
        <taxon>Eukaryota</taxon>
        <taxon>Metazoa</taxon>
        <taxon>Spiralia</taxon>
        <taxon>Lophotrochozoa</taxon>
        <taxon>Mollusca</taxon>
        <taxon>Gastropoda</taxon>
        <taxon>Caenogastropoda</taxon>
        <taxon>Littorinimorpha</taxon>
        <taxon>Littorinoidea</taxon>
        <taxon>Littorinidae</taxon>
        <taxon>Littorina</taxon>
    </lineage>
</organism>
<protein>
    <recommendedName>
        <fullName evidence="8">DUF4605 domain-containing protein</fullName>
    </recommendedName>
</protein>
<accession>A0AAN9BT81</accession>
<evidence type="ECO:0000256" key="3">
    <source>
        <dbReference type="ARBA" id="ARBA00022692"/>
    </source>
</evidence>
<dbReference type="AlphaFoldDB" id="A0AAN9BT81"/>
<keyword evidence="5 7" id="KW-0472">Membrane</keyword>
<dbReference type="GO" id="GO:0016020">
    <property type="term" value="C:membrane"/>
    <property type="evidence" value="ECO:0007669"/>
    <property type="project" value="UniProtKB-SubCell"/>
</dbReference>
<sequence length="167" mass="16719">MVKILSNGDIVPDDDPRAKGASSGGNRADNTNRPRQGFVQHEDDGGGQGQGMYMGQGQQVSVFQMLNQKLLALGIPRFTVGQFNFEPIVTVGFLLAGIFFGFPGLIFAGLLFVVSKISQTGANPFTGGGGGQPQQGGGGGHQPGGGGGGGGGGGFGGSAGGHRLGRS</sequence>
<feature type="compositionally biased region" description="Polar residues" evidence="6">
    <location>
        <begin position="24"/>
        <end position="34"/>
    </location>
</feature>
<gene>
    <name evidence="9" type="ORF">V1264_011613</name>
</gene>